<name>A0A2K5PHS6_CEBIM</name>
<evidence type="ECO:0000256" key="7">
    <source>
        <dbReference type="SAM" id="Phobius"/>
    </source>
</evidence>
<evidence type="ECO:0000256" key="4">
    <source>
        <dbReference type="ARBA" id="ARBA00022692"/>
    </source>
</evidence>
<keyword evidence="5 7" id="KW-1133">Transmembrane helix</keyword>
<evidence type="ECO:0000256" key="6">
    <source>
        <dbReference type="ARBA" id="ARBA00023136"/>
    </source>
</evidence>
<dbReference type="SUPFAM" id="SSF103473">
    <property type="entry name" value="MFS general substrate transporter"/>
    <property type="match status" value="1"/>
</dbReference>
<feature type="transmembrane region" description="Helical" evidence="7">
    <location>
        <begin position="70"/>
        <end position="91"/>
    </location>
</feature>
<evidence type="ECO:0000313" key="9">
    <source>
        <dbReference type="Proteomes" id="UP000233040"/>
    </source>
</evidence>
<sequence length="200" mass="20845">MGSGGGGGCTPRPPIGQQLPDCRVVAVVFLGLLLDLLTFTLLLPLLPGLLESHGLDWFATTIGMPVEKRYNSILLGGLIGSAFSVLQLLAVPLTGATSDCLGRCPVRLLSLTGVATSYAVWATSGSFAAFLASRLIGGRPSWGTSASPRRSSGWPSPWTCCSSPASCQRCSPWPCCASPLWLLARTHPLETDSAACAAWA</sequence>
<feature type="transmembrane region" description="Helical" evidence="7">
    <location>
        <begin position="111"/>
        <end position="132"/>
    </location>
</feature>
<evidence type="ECO:0000256" key="1">
    <source>
        <dbReference type="ARBA" id="ARBA00004141"/>
    </source>
</evidence>
<reference evidence="8" key="1">
    <citation type="submission" date="2025-08" db="UniProtKB">
        <authorList>
            <consortium name="Ensembl"/>
        </authorList>
    </citation>
    <scope>IDENTIFICATION</scope>
</reference>
<comment type="similarity">
    <text evidence="2">Belongs to the major facilitator superfamily.</text>
</comment>
<comment type="subcellular location">
    <subcellularLocation>
        <location evidence="1">Membrane</location>
        <topology evidence="1">Multi-pass membrane protein</topology>
    </subcellularLocation>
</comment>
<dbReference type="GeneTree" id="ENSGT00830000128422"/>
<evidence type="ECO:0000256" key="5">
    <source>
        <dbReference type="ARBA" id="ARBA00022989"/>
    </source>
</evidence>
<feature type="transmembrane region" description="Helical" evidence="7">
    <location>
        <begin position="24"/>
        <end position="50"/>
    </location>
</feature>
<dbReference type="InterPro" id="IPR036259">
    <property type="entry name" value="MFS_trans_sf"/>
</dbReference>
<evidence type="ECO:0000313" key="8">
    <source>
        <dbReference type="Ensembl" id="ENSCCAP00000003194.1"/>
    </source>
</evidence>
<dbReference type="PANTHER" id="PTHR23504:SF31">
    <property type="entry name" value="MAJOR FACILITATOR SUPERFAMILY DOMAIN-CONTAINING PROTEIN 10"/>
    <property type="match status" value="1"/>
</dbReference>
<dbReference type="Gene3D" id="1.20.1250.20">
    <property type="entry name" value="MFS general substrate transporter like domains"/>
    <property type="match status" value="1"/>
</dbReference>
<evidence type="ECO:0000256" key="3">
    <source>
        <dbReference type="ARBA" id="ARBA00022448"/>
    </source>
</evidence>
<keyword evidence="3" id="KW-0813">Transport</keyword>
<dbReference type="AlphaFoldDB" id="A0A2K5PHS6"/>
<dbReference type="Proteomes" id="UP000233040">
    <property type="component" value="Unassembled WGS sequence"/>
</dbReference>
<proteinExistence type="inferred from homology"/>
<keyword evidence="4 7" id="KW-0812">Transmembrane</keyword>
<reference evidence="8" key="2">
    <citation type="submission" date="2025-09" db="UniProtKB">
        <authorList>
            <consortium name="Ensembl"/>
        </authorList>
    </citation>
    <scope>IDENTIFICATION</scope>
</reference>
<protein>
    <recommendedName>
        <fullName evidence="10">Major facilitator superfamily (MFS) profile domain-containing protein</fullName>
    </recommendedName>
</protein>
<dbReference type="GO" id="GO:0031526">
    <property type="term" value="C:brush border membrane"/>
    <property type="evidence" value="ECO:0007669"/>
    <property type="project" value="TreeGrafter"/>
</dbReference>
<dbReference type="PANTHER" id="PTHR23504">
    <property type="entry name" value="MAJOR FACILITATOR SUPERFAMILY DOMAIN-CONTAINING PROTEIN 10"/>
    <property type="match status" value="1"/>
</dbReference>
<keyword evidence="9" id="KW-1185">Reference proteome</keyword>
<evidence type="ECO:0000256" key="2">
    <source>
        <dbReference type="ARBA" id="ARBA00008335"/>
    </source>
</evidence>
<accession>A0A2K5PHS6</accession>
<organism evidence="8 9">
    <name type="scientific">Cebus imitator</name>
    <name type="common">Panamanian white-faced capuchin</name>
    <name type="synonym">Cebus capucinus imitator</name>
    <dbReference type="NCBI Taxonomy" id="2715852"/>
    <lineage>
        <taxon>Eukaryota</taxon>
        <taxon>Metazoa</taxon>
        <taxon>Chordata</taxon>
        <taxon>Craniata</taxon>
        <taxon>Vertebrata</taxon>
        <taxon>Euteleostomi</taxon>
        <taxon>Mammalia</taxon>
        <taxon>Eutheria</taxon>
        <taxon>Euarchontoglires</taxon>
        <taxon>Primates</taxon>
        <taxon>Haplorrhini</taxon>
        <taxon>Platyrrhini</taxon>
        <taxon>Cebidae</taxon>
        <taxon>Cebinae</taxon>
        <taxon>Cebus</taxon>
    </lineage>
</organism>
<evidence type="ECO:0008006" key="10">
    <source>
        <dbReference type="Google" id="ProtNLM"/>
    </source>
</evidence>
<dbReference type="Ensembl" id="ENSCCAT00000019104.1">
    <property type="protein sequence ID" value="ENSCCAP00000003194.1"/>
    <property type="gene ID" value="ENSCCAG00000017228.1"/>
</dbReference>
<keyword evidence="6 7" id="KW-0472">Membrane</keyword>